<dbReference type="AlphaFoldDB" id="A0A2W3ZFA6"/>
<name>A0A2W3ZFA6_9ENTE</name>
<evidence type="ECO:0000313" key="2">
    <source>
        <dbReference type="Proteomes" id="UP000249828"/>
    </source>
</evidence>
<dbReference type="Proteomes" id="UP000249828">
    <property type="component" value="Unassembled WGS sequence"/>
</dbReference>
<dbReference type="EMBL" id="PIEU01000001">
    <property type="protein sequence ID" value="PZL78216.1"/>
    <property type="molecule type" value="Genomic_DNA"/>
</dbReference>
<gene>
    <name evidence="1" type="ORF">CI088_00140</name>
</gene>
<comment type="caution">
    <text evidence="1">The sequence shown here is derived from an EMBL/GenBank/DDBJ whole genome shotgun (WGS) entry which is preliminary data.</text>
</comment>
<organism evidence="1 2">
    <name type="scientific">Enterococcus plantarum</name>
    <dbReference type="NCBI Taxonomy" id="1077675"/>
    <lineage>
        <taxon>Bacteria</taxon>
        <taxon>Bacillati</taxon>
        <taxon>Bacillota</taxon>
        <taxon>Bacilli</taxon>
        <taxon>Lactobacillales</taxon>
        <taxon>Enterococcaceae</taxon>
        <taxon>Enterococcus</taxon>
    </lineage>
</organism>
<proteinExistence type="predicted"/>
<reference evidence="1 2" key="1">
    <citation type="submission" date="2017-11" db="EMBL/GenBank/DDBJ databases">
        <title>Draft genome sequence of Enterococcus plantarum TRW2 strain isolated from lettuce.</title>
        <authorList>
            <person name="Kim E.B."/>
            <person name="Marco M.L."/>
            <person name="Williams T.R."/>
            <person name="You I.H."/>
        </authorList>
    </citation>
    <scope>NUCLEOTIDE SEQUENCE [LARGE SCALE GENOMIC DNA]</scope>
    <source>
        <strain evidence="1 2">TRW2</strain>
    </source>
</reference>
<evidence type="ECO:0000313" key="1">
    <source>
        <dbReference type="EMBL" id="PZL78216.1"/>
    </source>
</evidence>
<accession>A0A2W3ZFA6</accession>
<keyword evidence="2" id="KW-1185">Reference proteome</keyword>
<protein>
    <submittedName>
        <fullName evidence="1">Uncharacterized protein</fullName>
    </submittedName>
</protein>
<sequence length="317" mass="36583">MANLTKRQKRSMFNEINILTDKEGWEDDIVIATRVRALGKLLGSDTIGGSKPLPELDFERLTVDNFLYLRNLEYQVGDIQKASGVSKNAFAKWLQENELTRNHLSTSEIQKMFIKDSAKKLPLKGEVIEMKYTISEEQIQQFIEKHDWKPSTKNSYVYCLRRVDKVVAGEITEQKLDNFLREYNETQVRSKYLNMKSVLIKYLNWIGFEYVVKEEVNKIKPRTTKKPKEVKSPVTKNTADLKSVKENEFLEFSSKTCVKVGNAFIYTNKESSEVLLTLDYKEAEDIKPADIANQIAHDFGGRVVCITAKVLLEEFSQ</sequence>